<gene>
    <name evidence="4" type="ORF">ACFQ0P_11190</name>
</gene>
<dbReference type="SUPFAM" id="SSF53474">
    <property type="entry name" value="alpha/beta-Hydrolases"/>
    <property type="match status" value="1"/>
</dbReference>
<evidence type="ECO:0000313" key="4">
    <source>
        <dbReference type="EMBL" id="MFD0790965.1"/>
    </source>
</evidence>
<evidence type="ECO:0000256" key="1">
    <source>
        <dbReference type="ARBA" id="ARBA00022801"/>
    </source>
</evidence>
<sequence length="298" mass="33281">MDAASRRSAAATPPGPDLPSVPGFEHRFVENPGLTTHVAMTGTGEPVVLLHGLPQHWWQWRVIGKALGERYRVLCPDLRGFGWTRAESRGMGRLTQMDDLLAVLDALGVDRFRLVAHDMGALTAAHLAYAAPERVRAMAVLSVPPPFMPISMAMLPAMRHIPPLLFHRRGRSIAHVFDPPYVVRPLDPQTVETYLAPMRRPEIDAAINEVYRWLVFSEMPRMAGGSYRRRRLTMPILYAFGAEDRPLTADFVRRQCGDTSRFADHLEIAEVPGAAHFMTDDDPGAVQDLLRDFFARAG</sequence>
<dbReference type="GO" id="GO:0016787">
    <property type="term" value="F:hydrolase activity"/>
    <property type="evidence" value="ECO:0007669"/>
    <property type="project" value="UniProtKB-KW"/>
</dbReference>
<dbReference type="InterPro" id="IPR000639">
    <property type="entry name" value="Epox_hydrolase-like"/>
</dbReference>
<dbReference type="PANTHER" id="PTHR43329">
    <property type="entry name" value="EPOXIDE HYDROLASE"/>
    <property type="match status" value="1"/>
</dbReference>
<dbReference type="InterPro" id="IPR029058">
    <property type="entry name" value="AB_hydrolase_fold"/>
</dbReference>
<dbReference type="PRINTS" id="PR00412">
    <property type="entry name" value="EPOXHYDRLASE"/>
</dbReference>
<dbReference type="Gene3D" id="3.40.50.1820">
    <property type="entry name" value="alpha/beta hydrolase"/>
    <property type="match status" value="1"/>
</dbReference>
<dbReference type="Proteomes" id="UP001597055">
    <property type="component" value="Unassembled WGS sequence"/>
</dbReference>
<organism evidence="4 5">
    <name type="scientific">Microbacterium insulae</name>
    <dbReference type="NCBI Taxonomy" id="483014"/>
    <lineage>
        <taxon>Bacteria</taxon>
        <taxon>Bacillati</taxon>
        <taxon>Actinomycetota</taxon>
        <taxon>Actinomycetes</taxon>
        <taxon>Micrococcales</taxon>
        <taxon>Microbacteriaceae</taxon>
        <taxon>Microbacterium</taxon>
    </lineage>
</organism>
<dbReference type="Pfam" id="PF00561">
    <property type="entry name" value="Abhydrolase_1"/>
    <property type="match status" value="1"/>
</dbReference>
<reference evidence="5" key="1">
    <citation type="journal article" date="2019" name="Int. J. Syst. Evol. Microbiol.">
        <title>The Global Catalogue of Microorganisms (GCM) 10K type strain sequencing project: providing services to taxonomists for standard genome sequencing and annotation.</title>
        <authorList>
            <consortium name="The Broad Institute Genomics Platform"/>
            <consortium name="The Broad Institute Genome Sequencing Center for Infectious Disease"/>
            <person name="Wu L."/>
            <person name="Ma J."/>
        </authorList>
    </citation>
    <scope>NUCLEOTIDE SEQUENCE [LARGE SCALE GENOMIC DNA]</scope>
    <source>
        <strain evidence="5">CCUG 54523</strain>
    </source>
</reference>
<feature type="region of interest" description="Disordered" evidence="2">
    <location>
        <begin position="1"/>
        <end position="23"/>
    </location>
</feature>
<dbReference type="EMBL" id="JBHTII010000001">
    <property type="protein sequence ID" value="MFD0790965.1"/>
    <property type="molecule type" value="Genomic_DNA"/>
</dbReference>
<keyword evidence="1 4" id="KW-0378">Hydrolase</keyword>
<accession>A0ABW3AJR1</accession>
<name>A0ABW3AJR1_9MICO</name>
<dbReference type="PRINTS" id="PR00111">
    <property type="entry name" value="ABHYDROLASE"/>
</dbReference>
<evidence type="ECO:0000259" key="3">
    <source>
        <dbReference type="Pfam" id="PF00561"/>
    </source>
</evidence>
<dbReference type="RefSeq" id="WP_204978781.1">
    <property type="nucleotide sequence ID" value="NZ_JBHTII010000001.1"/>
</dbReference>
<protein>
    <submittedName>
        <fullName evidence="4">Alpha/beta fold hydrolase</fullName>
    </submittedName>
</protein>
<feature type="domain" description="AB hydrolase-1" evidence="3">
    <location>
        <begin position="46"/>
        <end position="152"/>
    </location>
</feature>
<evidence type="ECO:0000256" key="2">
    <source>
        <dbReference type="SAM" id="MobiDB-lite"/>
    </source>
</evidence>
<comment type="caution">
    <text evidence="4">The sequence shown here is derived from an EMBL/GenBank/DDBJ whole genome shotgun (WGS) entry which is preliminary data.</text>
</comment>
<proteinExistence type="predicted"/>
<dbReference type="InterPro" id="IPR000073">
    <property type="entry name" value="AB_hydrolase_1"/>
</dbReference>
<evidence type="ECO:0000313" key="5">
    <source>
        <dbReference type="Proteomes" id="UP001597055"/>
    </source>
</evidence>
<keyword evidence="5" id="KW-1185">Reference proteome</keyword>